<dbReference type="RefSeq" id="WP_010620443.1">
    <property type="nucleotide sequence ID" value="NZ_PUFO01000029.1"/>
</dbReference>
<reference evidence="11 12" key="1">
    <citation type="journal article" date="2019" name="Appl. Microbiol. Biotechnol.">
        <title>Uncovering carbohydrate metabolism through a genotype-phenotype association study of 56 lactic acid bacteria genomes.</title>
        <authorList>
            <person name="Buron-Moles G."/>
            <person name="Chailyan A."/>
            <person name="Dolejs I."/>
            <person name="Forster J."/>
            <person name="Miks M.H."/>
        </authorList>
    </citation>
    <scope>NUCLEOTIDE SEQUENCE [LARGE SCALE GENOMIC DNA]</scope>
    <source>
        <strain evidence="11 12">ATCC 49373</strain>
    </source>
</reference>
<sequence length="435" mass="46536">MGHTLLTNQRNLTGTIQVPGDKSISHRSLMFGAISEGKTVVDNLLFSEDCLHTLAALRQLGVPIQVDEAHQHVEVTGVGLDGLQATNQPLNMGNSGTSTRLLMGLLVNQPFPLTFVGDGSLSQRPLKRVTDPLQLMGAKFEENEGHLPITMAPSKGLSAITYKLPVASAQVKSAILLAAIQADQPSVLVEKTVTRDHTERMLQRFGGEIKREGLTLTVTPKPHLTGQHITVPGDFSSAAFFLVAGLLVPDSTLVLKNVGLNQTRTGLLKLLKCMGAVIEISERADDSEPTATLTVHQQALHRITVDANDVALAIDEIPLVALLATQATGQTVITGAEELRFKETDRIKTVSEELNKLGAHIAPTKDGMVIEGQTPLKVIGKQNVDSHGDHRIAMMLAVAALITEGQVDLQDAEAVAVSYPTFLTELERLCGGVIA</sequence>
<evidence type="ECO:0000259" key="10">
    <source>
        <dbReference type="Pfam" id="PF00275"/>
    </source>
</evidence>
<accession>A0A4R5NQF8</accession>
<gene>
    <name evidence="9" type="primary">aroA</name>
    <name evidence="11" type="ORF">C5L31_000555</name>
</gene>
<keyword evidence="12" id="KW-1185">Reference proteome</keyword>
<dbReference type="EMBL" id="PUFO01000029">
    <property type="protein sequence ID" value="TDG78960.1"/>
    <property type="molecule type" value="Genomic_DNA"/>
</dbReference>
<evidence type="ECO:0000313" key="12">
    <source>
        <dbReference type="Proteomes" id="UP000294854"/>
    </source>
</evidence>
<dbReference type="EC" id="2.5.1.19" evidence="9"/>
<dbReference type="GO" id="GO:0005737">
    <property type="term" value="C:cytoplasm"/>
    <property type="evidence" value="ECO:0007669"/>
    <property type="project" value="UniProtKB-SubCell"/>
</dbReference>
<dbReference type="CDD" id="cd01556">
    <property type="entry name" value="EPSP_synthase"/>
    <property type="match status" value="1"/>
</dbReference>
<feature type="active site" description="Proton acceptor" evidence="9">
    <location>
        <position position="315"/>
    </location>
</feature>
<dbReference type="PROSITE" id="PS00885">
    <property type="entry name" value="EPSP_SYNTHASE_2"/>
    <property type="match status" value="1"/>
</dbReference>
<comment type="subcellular location">
    <subcellularLocation>
        <location evidence="9">Cytoplasm</location>
    </subcellularLocation>
</comment>
<feature type="binding site" evidence="9">
    <location>
        <position position="23"/>
    </location>
    <ligand>
        <name>3-phosphoshikimate</name>
        <dbReference type="ChEBI" id="CHEBI:145989"/>
    </ligand>
</feature>
<dbReference type="AlphaFoldDB" id="A0A4R5NQF8"/>
<feature type="binding site" evidence="9">
    <location>
        <position position="170"/>
    </location>
    <ligand>
        <name>3-phosphoshikimate</name>
        <dbReference type="ChEBI" id="CHEBI:145989"/>
    </ligand>
</feature>
<evidence type="ECO:0000313" key="11">
    <source>
        <dbReference type="EMBL" id="TDG78960.1"/>
    </source>
</evidence>
<dbReference type="PROSITE" id="PS00104">
    <property type="entry name" value="EPSP_SYNTHASE_1"/>
    <property type="match status" value="1"/>
</dbReference>
<evidence type="ECO:0000256" key="9">
    <source>
        <dbReference type="HAMAP-Rule" id="MF_00210"/>
    </source>
</evidence>
<protein>
    <recommendedName>
        <fullName evidence="9">3-phosphoshikimate 1-carboxyvinyltransferase</fullName>
        <ecNumber evidence="9">2.5.1.19</ecNumber>
    </recommendedName>
    <alternativeName>
        <fullName evidence="9">5-enolpyruvylshikimate-3-phosphate synthase</fullName>
        <shortName evidence="9">EPSP synthase</shortName>
        <shortName evidence="9">EPSPS</shortName>
    </alternativeName>
</protein>
<keyword evidence="7 9" id="KW-0057">Aromatic amino acid biosynthesis</keyword>
<evidence type="ECO:0000256" key="4">
    <source>
        <dbReference type="ARBA" id="ARBA00022490"/>
    </source>
</evidence>
<feature type="domain" description="Enolpyruvate transferase" evidence="10">
    <location>
        <begin position="8"/>
        <end position="425"/>
    </location>
</feature>
<dbReference type="InterPro" id="IPR006264">
    <property type="entry name" value="EPSP_synthase"/>
</dbReference>
<comment type="subunit">
    <text evidence="9">Monomer.</text>
</comment>
<dbReference type="InterPro" id="IPR036968">
    <property type="entry name" value="Enolpyruvate_Tfrase_sf"/>
</dbReference>
<dbReference type="InterPro" id="IPR001986">
    <property type="entry name" value="Enolpyruvate_Tfrase_dom"/>
</dbReference>
<feature type="binding site" evidence="9">
    <location>
        <position position="22"/>
    </location>
    <ligand>
        <name>3-phosphoshikimate</name>
        <dbReference type="ChEBI" id="CHEBI:145989"/>
    </ligand>
</feature>
<comment type="similarity">
    <text evidence="3 9">Belongs to the EPSP synthase family.</text>
</comment>
<feature type="binding site" evidence="9">
    <location>
        <position position="168"/>
    </location>
    <ligand>
        <name>3-phosphoshikimate</name>
        <dbReference type="ChEBI" id="CHEBI:145989"/>
    </ligand>
</feature>
<dbReference type="FunFam" id="3.65.10.10:FF:000006">
    <property type="entry name" value="3-phosphoshikimate 1-carboxyvinyltransferase"/>
    <property type="match status" value="1"/>
</dbReference>
<feature type="binding site" evidence="9">
    <location>
        <position position="96"/>
    </location>
    <ligand>
        <name>phosphoenolpyruvate</name>
        <dbReference type="ChEBI" id="CHEBI:58702"/>
    </ligand>
</feature>
<comment type="function">
    <text evidence="1 9">Catalyzes the transfer of the enolpyruvyl moiety of phosphoenolpyruvate (PEP) to the 5-hydroxyl of shikimate-3-phosphate (S3P) to produce enolpyruvyl shikimate-3-phosphate and inorganic phosphate.</text>
</comment>
<evidence type="ECO:0000256" key="5">
    <source>
        <dbReference type="ARBA" id="ARBA00022605"/>
    </source>
</evidence>
<comment type="pathway">
    <text evidence="2 9">Metabolic intermediate biosynthesis; chorismate biosynthesis; chorismate from D-erythrose 4-phosphate and phosphoenolpyruvate: step 6/7.</text>
</comment>
<name>A0A4R5NQF8_9LACO</name>
<organism evidence="11 12">
    <name type="scientific">Secundilactobacillus malefermentans</name>
    <dbReference type="NCBI Taxonomy" id="176292"/>
    <lineage>
        <taxon>Bacteria</taxon>
        <taxon>Bacillati</taxon>
        <taxon>Bacillota</taxon>
        <taxon>Bacilli</taxon>
        <taxon>Lactobacillales</taxon>
        <taxon>Lactobacillaceae</taxon>
        <taxon>Secundilactobacillus</taxon>
    </lineage>
</organism>
<dbReference type="GO" id="GO:0009073">
    <property type="term" value="P:aromatic amino acid family biosynthetic process"/>
    <property type="evidence" value="ECO:0007669"/>
    <property type="project" value="UniProtKB-KW"/>
</dbReference>
<feature type="binding site" evidence="9">
    <location>
        <position position="124"/>
    </location>
    <ligand>
        <name>phosphoenolpyruvate</name>
        <dbReference type="ChEBI" id="CHEBI:58702"/>
    </ligand>
</feature>
<evidence type="ECO:0000256" key="7">
    <source>
        <dbReference type="ARBA" id="ARBA00023141"/>
    </source>
</evidence>
<evidence type="ECO:0000256" key="6">
    <source>
        <dbReference type="ARBA" id="ARBA00022679"/>
    </source>
</evidence>
<dbReference type="GO" id="GO:0009423">
    <property type="term" value="P:chorismate biosynthetic process"/>
    <property type="evidence" value="ECO:0007669"/>
    <property type="project" value="UniProtKB-UniRule"/>
</dbReference>
<feature type="binding site" evidence="9">
    <location>
        <position position="342"/>
    </location>
    <ligand>
        <name>3-phosphoshikimate</name>
        <dbReference type="ChEBI" id="CHEBI:145989"/>
    </ligand>
</feature>
<dbReference type="SUPFAM" id="SSF55205">
    <property type="entry name" value="EPT/RTPC-like"/>
    <property type="match status" value="1"/>
</dbReference>
<evidence type="ECO:0000256" key="1">
    <source>
        <dbReference type="ARBA" id="ARBA00002174"/>
    </source>
</evidence>
<evidence type="ECO:0000256" key="2">
    <source>
        <dbReference type="ARBA" id="ARBA00004811"/>
    </source>
</evidence>
<keyword evidence="4 9" id="KW-0963">Cytoplasm</keyword>
<feature type="binding site" evidence="9">
    <location>
        <position position="170"/>
    </location>
    <ligand>
        <name>phosphoenolpyruvate</name>
        <dbReference type="ChEBI" id="CHEBI:58702"/>
    </ligand>
</feature>
<dbReference type="GO" id="GO:0003866">
    <property type="term" value="F:3-phosphoshikimate 1-carboxyvinyltransferase activity"/>
    <property type="evidence" value="ECO:0007669"/>
    <property type="project" value="UniProtKB-UniRule"/>
</dbReference>
<dbReference type="NCBIfam" id="TIGR01356">
    <property type="entry name" value="aroA"/>
    <property type="match status" value="1"/>
</dbReference>
<dbReference type="STRING" id="1122149.FD44_GL000307"/>
<dbReference type="InterPro" id="IPR013792">
    <property type="entry name" value="RNA3'P_cycl/enolpyr_Trfase_a/b"/>
</dbReference>
<dbReference type="Proteomes" id="UP000294854">
    <property type="component" value="Unassembled WGS sequence"/>
</dbReference>
<comment type="caution">
    <text evidence="9">Lacks conserved residue(s) required for the propagation of feature annotation.</text>
</comment>
<feature type="binding site" evidence="9">
    <location>
        <position position="346"/>
    </location>
    <ligand>
        <name>phosphoenolpyruvate</name>
        <dbReference type="ChEBI" id="CHEBI:58702"/>
    </ligand>
</feature>
<feature type="binding site" evidence="9">
    <location>
        <position position="315"/>
    </location>
    <ligand>
        <name>3-phosphoshikimate</name>
        <dbReference type="ChEBI" id="CHEBI:145989"/>
    </ligand>
</feature>
<keyword evidence="6 9" id="KW-0808">Transferase</keyword>
<dbReference type="GO" id="GO:0008652">
    <property type="term" value="P:amino acid biosynthetic process"/>
    <property type="evidence" value="ECO:0007669"/>
    <property type="project" value="UniProtKB-KW"/>
</dbReference>
<evidence type="ECO:0000256" key="3">
    <source>
        <dbReference type="ARBA" id="ARBA00009948"/>
    </source>
</evidence>
<comment type="catalytic activity">
    <reaction evidence="8">
        <text>3-phosphoshikimate + phosphoenolpyruvate = 5-O-(1-carboxyvinyl)-3-phosphoshikimate + phosphate</text>
        <dbReference type="Rhea" id="RHEA:21256"/>
        <dbReference type="ChEBI" id="CHEBI:43474"/>
        <dbReference type="ChEBI" id="CHEBI:57701"/>
        <dbReference type="ChEBI" id="CHEBI:58702"/>
        <dbReference type="ChEBI" id="CHEBI:145989"/>
        <dbReference type="EC" id="2.5.1.19"/>
    </reaction>
    <physiologicalReaction direction="left-to-right" evidence="8">
        <dbReference type="Rhea" id="RHEA:21257"/>
    </physiologicalReaction>
</comment>
<dbReference type="PANTHER" id="PTHR21090:SF5">
    <property type="entry name" value="PENTAFUNCTIONAL AROM POLYPEPTIDE"/>
    <property type="match status" value="1"/>
</dbReference>
<dbReference type="InterPro" id="IPR023193">
    <property type="entry name" value="EPSP_synthase_CS"/>
</dbReference>
<feature type="binding site" evidence="9">
    <location>
        <position position="27"/>
    </location>
    <ligand>
        <name>3-phosphoshikimate</name>
        <dbReference type="ChEBI" id="CHEBI:145989"/>
    </ligand>
</feature>
<comment type="caution">
    <text evidence="11">The sequence shown here is derived from an EMBL/GenBank/DDBJ whole genome shotgun (WGS) entry which is preliminary data.</text>
</comment>
<dbReference type="FunFam" id="3.65.10.10:FF:000005">
    <property type="entry name" value="3-phosphoshikimate 1-carboxyvinyltransferase"/>
    <property type="match status" value="1"/>
</dbReference>
<dbReference type="PIRSF" id="PIRSF000505">
    <property type="entry name" value="EPSPS"/>
    <property type="match status" value="1"/>
</dbReference>
<dbReference type="UniPathway" id="UPA00053">
    <property type="reaction ID" value="UER00089"/>
</dbReference>
<feature type="binding site" evidence="9">
    <location>
        <position position="22"/>
    </location>
    <ligand>
        <name>phosphoenolpyruvate</name>
        <dbReference type="ChEBI" id="CHEBI:58702"/>
    </ligand>
</feature>
<dbReference type="OrthoDB" id="9809920at2"/>
<proteinExistence type="inferred from homology"/>
<evidence type="ECO:0000256" key="8">
    <source>
        <dbReference type="ARBA" id="ARBA00044633"/>
    </source>
</evidence>
<feature type="binding site" evidence="9">
    <location>
        <position position="391"/>
    </location>
    <ligand>
        <name>phosphoenolpyruvate</name>
        <dbReference type="ChEBI" id="CHEBI:58702"/>
    </ligand>
</feature>
<keyword evidence="5 9" id="KW-0028">Amino-acid biosynthesis</keyword>
<dbReference type="HAMAP" id="MF_00210">
    <property type="entry name" value="EPSP_synth"/>
    <property type="match status" value="1"/>
</dbReference>
<dbReference type="Gene3D" id="3.65.10.10">
    <property type="entry name" value="Enolpyruvate transferase domain"/>
    <property type="match status" value="2"/>
</dbReference>
<dbReference type="PANTHER" id="PTHR21090">
    <property type="entry name" value="AROM/DEHYDROQUINATE SYNTHASE"/>
    <property type="match status" value="1"/>
</dbReference>
<dbReference type="Pfam" id="PF00275">
    <property type="entry name" value="EPSP_synthase"/>
    <property type="match status" value="1"/>
</dbReference>